<evidence type="ECO:0000313" key="1">
    <source>
        <dbReference type="EMBL" id="KAG0421788.1"/>
    </source>
</evidence>
<dbReference type="Proteomes" id="UP000805193">
    <property type="component" value="Unassembled WGS sequence"/>
</dbReference>
<reference evidence="1 2" key="1">
    <citation type="journal article" date="2020" name="Cell">
        <title>Large-Scale Comparative Analyses of Tick Genomes Elucidate Their Genetic Diversity and Vector Capacities.</title>
        <authorList>
            <consortium name="Tick Genome and Microbiome Consortium (TIGMIC)"/>
            <person name="Jia N."/>
            <person name="Wang J."/>
            <person name="Shi W."/>
            <person name="Du L."/>
            <person name="Sun Y."/>
            <person name="Zhan W."/>
            <person name="Jiang J.F."/>
            <person name="Wang Q."/>
            <person name="Zhang B."/>
            <person name="Ji P."/>
            <person name="Bell-Sakyi L."/>
            <person name="Cui X.M."/>
            <person name="Yuan T.T."/>
            <person name="Jiang B.G."/>
            <person name="Yang W.F."/>
            <person name="Lam T.T."/>
            <person name="Chang Q.C."/>
            <person name="Ding S.J."/>
            <person name="Wang X.J."/>
            <person name="Zhu J.G."/>
            <person name="Ruan X.D."/>
            <person name="Zhao L."/>
            <person name="Wei J.T."/>
            <person name="Ye R.Z."/>
            <person name="Que T.C."/>
            <person name="Du C.H."/>
            <person name="Zhou Y.H."/>
            <person name="Cheng J.X."/>
            <person name="Dai P.F."/>
            <person name="Guo W.B."/>
            <person name="Han X.H."/>
            <person name="Huang E.J."/>
            <person name="Li L.F."/>
            <person name="Wei W."/>
            <person name="Gao Y.C."/>
            <person name="Liu J.Z."/>
            <person name="Shao H.Z."/>
            <person name="Wang X."/>
            <person name="Wang C.C."/>
            <person name="Yang T.C."/>
            <person name="Huo Q.B."/>
            <person name="Li W."/>
            <person name="Chen H.Y."/>
            <person name="Chen S.E."/>
            <person name="Zhou L.G."/>
            <person name="Ni X.B."/>
            <person name="Tian J.H."/>
            <person name="Sheng Y."/>
            <person name="Liu T."/>
            <person name="Pan Y.S."/>
            <person name="Xia L.Y."/>
            <person name="Li J."/>
            <person name="Zhao F."/>
            <person name="Cao W.C."/>
        </authorList>
    </citation>
    <scope>NUCLEOTIDE SEQUENCE [LARGE SCALE GENOMIC DNA]</scope>
    <source>
        <strain evidence="1">Iper-2018</strain>
    </source>
</reference>
<proteinExistence type="predicted"/>
<evidence type="ECO:0000313" key="2">
    <source>
        <dbReference type="Proteomes" id="UP000805193"/>
    </source>
</evidence>
<keyword evidence="2" id="KW-1185">Reference proteome</keyword>
<comment type="caution">
    <text evidence="1">The sequence shown here is derived from an EMBL/GenBank/DDBJ whole genome shotgun (WGS) entry which is preliminary data.</text>
</comment>
<protein>
    <submittedName>
        <fullName evidence="1">Uncharacterized protein</fullName>
    </submittedName>
</protein>
<name>A0AC60PMQ8_IXOPE</name>
<gene>
    <name evidence="1" type="ORF">HPB47_002344</name>
</gene>
<dbReference type="EMBL" id="JABSTQ010010319">
    <property type="protein sequence ID" value="KAG0421788.1"/>
    <property type="molecule type" value="Genomic_DNA"/>
</dbReference>
<accession>A0AC60PMQ8</accession>
<organism evidence="1 2">
    <name type="scientific">Ixodes persulcatus</name>
    <name type="common">Taiga tick</name>
    <dbReference type="NCBI Taxonomy" id="34615"/>
    <lineage>
        <taxon>Eukaryota</taxon>
        <taxon>Metazoa</taxon>
        <taxon>Ecdysozoa</taxon>
        <taxon>Arthropoda</taxon>
        <taxon>Chelicerata</taxon>
        <taxon>Arachnida</taxon>
        <taxon>Acari</taxon>
        <taxon>Parasitiformes</taxon>
        <taxon>Ixodida</taxon>
        <taxon>Ixodoidea</taxon>
        <taxon>Ixodidae</taxon>
        <taxon>Ixodinae</taxon>
        <taxon>Ixodes</taxon>
    </lineage>
</organism>
<sequence length="109" mass="11840">MGTSGGSRRFLPLKTWRPQYSCSDKTSRTCPHLRPGALFSLMEDTPPPRMASKAPQPSRLSPRRRPPAACVATIATPLAVESAHVSEPGEFLFEGSEESPPSSPLQPHM</sequence>